<feature type="region of interest" description="Disordered" evidence="1">
    <location>
        <begin position="60"/>
        <end position="80"/>
    </location>
</feature>
<reference evidence="2" key="1">
    <citation type="submission" date="2019-08" db="EMBL/GenBank/DDBJ databases">
        <title>The improved chromosome-level genome for the pearl oyster Pinctada fucata martensii using PacBio sequencing and Hi-C.</title>
        <authorList>
            <person name="Zheng Z."/>
        </authorList>
    </citation>
    <scope>NUCLEOTIDE SEQUENCE</scope>
    <source>
        <strain evidence="2">ZZ-2019</strain>
        <tissue evidence="2">Adductor muscle</tissue>
    </source>
</reference>
<comment type="caution">
    <text evidence="2">The sequence shown here is derived from an EMBL/GenBank/DDBJ whole genome shotgun (WGS) entry which is preliminary data.</text>
</comment>
<evidence type="ECO:0000313" key="2">
    <source>
        <dbReference type="EMBL" id="KAK3108356.1"/>
    </source>
</evidence>
<gene>
    <name evidence="2" type="ORF">FSP39_006192</name>
</gene>
<name>A0AA89CDT5_PINIB</name>
<protein>
    <submittedName>
        <fullName evidence="2">Uncharacterized protein</fullName>
    </submittedName>
</protein>
<evidence type="ECO:0000256" key="1">
    <source>
        <dbReference type="SAM" id="MobiDB-lite"/>
    </source>
</evidence>
<dbReference type="EMBL" id="VSWD01000001">
    <property type="protein sequence ID" value="KAK3108356.1"/>
    <property type="molecule type" value="Genomic_DNA"/>
</dbReference>
<proteinExistence type="predicted"/>
<keyword evidence="3" id="KW-1185">Reference proteome</keyword>
<sequence length="80" mass="8961">MANETWALVKKVESQHPGHNMYIYAPLGRIRTDVGQKFLKKVISSELKLSAFSKELKNSPAEKGEETALQMLRGTKVNTS</sequence>
<dbReference type="Proteomes" id="UP001186944">
    <property type="component" value="Unassembled WGS sequence"/>
</dbReference>
<accession>A0AA89CDT5</accession>
<dbReference type="AlphaFoldDB" id="A0AA89CDT5"/>
<evidence type="ECO:0000313" key="3">
    <source>
        <dbReference type="Proteomes" id="UP001186944"/>
    </source>
</evidence>
<organism evidence="2 3">
    <name type="scientific">Pinctada imbricata</name>
    <name type="common">Atlantic pearl-oyster</name>
    <name type="synonym">Pinctada martensii</name>
    <dbReference type="NCBI Taxonomy" id="66713"/>
    <lineage>
        <taxon>Eukaryota</taxon>
        <taxon>Metazoa</taxon>
        <taxon>Spiralia</taxon>
        <taxon>Lophotrochozoa</taxon>
        <taxon>Mollusca</taxon>
        <taxon>Bivalvia</taxon>
        <taxon>Autobranchia</taxon>
        <taxon>Pteriomorphia</taxon>
        <taxon>Pterioida</taxon>
        <taxon>Pterioidea</taxon>
        <taxon>Pteriidae</taxon>
        <taxon>Pinctada</taxon>
    </lineage>
</organism>